<dbReference type="GO" id="GO:0009289">
    <property type="term" value="C:pilus"/>
    <property type="evidence" value="ECO:0007669"/>
    <property type="project" value="UniProtKB-SubCell"/>
</dbReference>
<evidence type="ECO:0000256" key="1">
    <source>
        <dbReference type="ARBA" id="ARBA00004561"/>
    </source>
</evidence>
<dbReference type="OrthoDB" id="6466816at2"/>
<organism evidence="7">
    <name type="scientific">Providencia rettgeri</name>
    <dbReference type="NCBI Taxonomy" id="587"/>
    <lineage>
        <taxon>Bacteria</taxon>
        <taxon>Pseudomonadati</taxon>
        <taxon>Pseudomonadota</taxon>
        <taxon>Gammaproteobacteria</taxon>
        <taxon>Enterobacterales</taxon>
        <taxon>Morganellaceae</taxon>
        <taxon>Providencia</taxon>
    </lineage>
</organism>
<dbReference type="InterPro" id="IPR008966">
    <property type="entry name" value="Adhesion_dom_sf"/>
</dbReference>
<keyword evidence="4" id="KW-1133">Transmembrane helix</keyword>
<evidence type="ECO:0000313" key="7">
    <source>
        <dbReference type="EMBL" id="ELR5219392.1"/>
    </source>
</evidence>
<dbReference type="Gene3D" id="2.60.40.1090">
    <property type="entry name" value="Fimbrial-type adhesion domain"/>
    <property type="match status" value="2"/>
</dbReference>
<sequence>MNINKILKLFFFNTVIYFLGITTAYSFTCMDKRNVLSYKNSPATANVYVDLQPRLEAGQNLVVDLSQSITCWNDNPNYRRDMVSVMQGSAYGNVLANFRGTLNYYGLSYPFPLNSATHSVAFRQPAVWNAKLYLSPLNSAEGIVLSQGTHFATLVMYQVGSDISGGGNIQTATFIWKLYANNTVVVPVGGCDVSSRNLNVYLPDYPGSSNIPLSVYCGKNQNVSFYLSGSTTSSSSIFANTYSGSNAARGLGVQITRYGTALSANQRVRMGQVGPSPVSLNLQAKYERTTGQVTAGPVQSVVGVSFVYD</sequence>
<dbReference type="EMBL" id="ABEXCJ050000010">
    <property type="protein sequence ID" value="EMR4591579.1"/>
    <property type="molecule type" value="Genomic_DNA"/>
</dbReference>
<feature type="domain" description="FimH mannose-binding" evidence="6">
    <location>
        <begin position="43"/>
        <end position="176"/>
    </location>
</feature>
<dbReference type="CDD" id="cd10466">
    <property type="entry name" value="FimH_man-bind"/>
    <property type="match status" value="1"/>
</dbReference>
<comment type="similarity">
    <text evidence="2">Belongs to the fimbrial protein family.</text>
</comment>
<dbReference type="PANTHER" id="PTHR33420:SF14">
    <property type="entry name" value="TYPE 1 FIMBRIN D-MANNOSE SPECIFIC ADHESIN"/>
    <property type="match status" value="1"/>
</dbReference>
<dbReference type="Pfam" id="PF09160">
    <property type="entry name" value="FimH_man-bind"/>
    <property type="match status" value="1"/>
</dbReference>
<keyword evidence="4" id="KW-0472">Membrane</keyword>
<dbReference type="PANTHER" id="PTHR33420">
    <property type="entry name" value="FIMBRIAL SUBUNIT ELFA-RELATED"/>
    <property type="match status" value="1"/>
</dbReference>
<dbReference type="InterPro" id="IPR015243">
    <property type="entry name" value="FimH_man-bd"/>
</dbReference>
<keyword evidence="3" id="KW-0281">Fimbrium</keyword>
<proteinExistence type="inferred from homology"/>
<evidence type="ECO:0000256" key="2">
    <source>
        <dbReference type="ARBA" id="ARBA00006671"/>
    </source>
</evidence>
<dbReference type="InterPro" id="IPR036937">
    <property type="entry name" value="Adhesion_dom_fimbrial_sf"/>
</dbReference>
<gene>
    <name evidence="8" type="ORF">M0K77_003942</name>
    <name evidence="7" type="ORF">M0K77_RS19710</name>
</gene>
<keyword evidence="4" id="KW-0812">Transmembrane</keyword>
<dbReference type="RefSeq" id="WP_125891928.1">
    <property type="nucleotide sequence ID" value="NZ_CP096258.1"/>
</dbReference>
<comment type="subcellular location">
    <subcellularLocation>
        <location evidence="1">Fimbrium</location>
    </subcellularLocation>
</comment>
<evidence type="ECO:0000259" key="5">
    <source>
        <dbReference type="Pfam" id="PF00419"/>
    </source>
</evidence>
<evidence type="ECO:0000313" key="8">
    <source>
        <dbReference type="EMBL" id="EMR4591579.1"/>
    </source>
</evidence>
<dbReference type="Pfam" id="PF00419">
    <property type="entry name" value="Fimbrial"/>
    <property type="match status" value="1"/>
</dbReference>
<dbReference type="AlphaFoldDB" id="A0A3R8XRT3"/>
<feature type="domain" description="Fimbrial-type adhesion" evidence="5">
    <location>
        <begin position="212"/>
        <end position="300"/>
    </location>
</feature>
<accession>A0A3R8XRT3</accession>
<reference evidence="7" key="1">
    <citation type="submission" date="2023-10" db="EMBL/GenBank/DDBJ databases">
        <authorList>
            <consortium name="Clinical and Environmental Microbiology Branch: Whole genome sequencing antimicrobial resistance pathogens in the healthcare setting"/>
        </authorList>
    </citation>
    <scope>NUCLEOTIDE SEQUENCE</scope>
    <source>
        <strain evidence="7">2020QW-00022</strain>
    </source>
</reference>
<protein>
    <submittedName>
        <fullName evidence="7">Fimbrial protein</fullName>
    </submittedName>
</protein>
<evidence type="ECO:0000256" key="4">
    <source>
        <dbReference type="SAM" id="Phobius"/>
    </source>
</evidence>
<dbReference type="GO" id="GO:0043709">
    <property type="term" value="P:cell adhesion involved in single-species biofilm formation"/>
    <property type="evidence" value="ECO:0007669"/>
    <property type="project" value="TreeGrafter"/>
</dbReference>
<dbReference type="SUPFAM" id="SSF49401">
    <property type="entry name" value="Bacterial adhesins"/>
    <property type="match status" value="2"/>
</dbReference>
<name>A0A3R8XRT3_PRORE</name>
<evidence type="ECO:0000256" key="3">
    <source>
        <dbReference type="ARBA" id="ARBA00023263"/>
    </source>
</evidence>
<dbReference type="EMBL" id="ABEXCJ040000010">
    <property type="protein sequence ID" value="ELR5219392.1"/>
    <property type="molecule type" value="Genomic_DNA"/>
</dbReference>
<feature type="transmembrane region" description="Helical" evidence="4">
    <location>
        <begin position="7"/>
        <end position="27"/>
    </location>
</feature>
<evidence type="ECO:0000259" key="6">
    <source>
        <dbReference type="Pfam" id="PF09160"/>
    </source>
</evidence>
<dbReference type="InterPro" id="IPR050263">
    <property type="entry name" value="Bact_Fimbrial_Adh_Pro"/>
</dbReference>
<comment type="caution">
    <text evidence="7">The sequence shown here is derived from an EMBL/GenBank/DDBJ whole genome shotgun (WGS) entry which is preliminary data.</text>
</comment>
<dbReference type="InterPro" id="IPR000259">
    <property type="entry name" value="Adhesion_dom_fimbrial"/>
</dbReference>